<protein>
    <submittedName>
        <fullName evidence="1">Uncharacterized protein</fullName>
    </submittedName>
</protein>
<dbReference type="Proteomes" id="UP001501147">
    <property type="component" value="Unassembled WGS sequence"/>
</dbReference>
<evidence type="ECO:0000313" key="2">
    <source>
        <dbReference type="Proteomes" id="UP001501147"/>
    </source>
</evidence>
<comment type="caution">
    <text evidence="1">The sequence shown here is derived from an EMBL/GenBank/DDBJ whole genome shotgun (WGS) entry which is preliminary data.</text>
</comment>
<reference evidence="2" key="1">
    <citation type="journal article" date="2019" name="Int. J. Syst. Evol. Microbiol.">
        <title>The Global Catalogue of Microorganisms (GCM) 10K type strain sequencing project: providing services to taxonomists for standard genome sequencing and annotation.</title>
        <authorList>
            <consortium name="The Broad Institute Genomics Platform"/>
            <consortium name="The Broad Institute Genome Sequencing Center for Infectious Disease"/>
            <person name="Wu L."/>
            <person name="Ma J."/>
        </authorList>
    </citation>
    <scope>NUCLEOTIDE SEQUENCE [LARGE SCALE GENOMIC DNA]</scope>
    <source>
        <strain evidence="2">JCM 18324</strain>
    </source>
</reference>
<evidence type="ECO:0000313" key="1">
    <source>
        <dbReference type="EMBL" id="GAA4771631.1"/>
    </source>
</evidence>
<gene>
    <name evidence="1" type="ORF">GCM10023329_18740</name>
</gene>
<name>A0ABP9A1C4_9ACTN</name>
<organism evidence="1 2">
    <name type="scientific">Streptomyces sanyensis</name>
    <dbReference type="NCBI Taxonomy" id="568869"/>
    <lineage>
        <taxon>Bacteria</taxon>
        <taxon>Bacillati</taxon>
        <taxon>Actinomycetota</taxon>
        <taxon>Actinomycetes</taxon>
        <taxon>Kitasatosporales</taxon>
        <taxon>Streptomycetaceae</taxon>
        <taxon>Streptomyces</taxon>
    </lineage>
</organism>
<accession>A0ABP9A1C4</accession>
<dbReference type="EMBL" id="BAABJV010000003">
    <property type="protein sequence ID" value="GAA4771631.1"/>
    <property type="molecule type" value="Genomic_DNA"/>
</dbReference>
<sequence>MLKVGQNQAVTQNTMHLNATFRGEVTRMKKLVVRRLETVKTSAATSCSVVVA</sequence>
<proteinExistence type="predicted"/>
<keyword evidence="2" id="KW-1185">Reference proteome</keyword>